<reference evidence="2 3" key="2">
    <citation type="submission" date="2019-01" db="EMBL/GenBank/DDBJ databases">
        <title>The decoding of complex shrimp genome reveals the adaptation for benthos swimmer, frequently molting mechanism and breeding impact on genome.</title>
        <authorList>
            <person name="Sun Y."/>
            <person name="Gao Y."/>
            <person name="Yu Y."/>
        </authorList>
    </citation>
    <scope>NUCLEOTIDE SEQUENCE [LARGE SCALE GENOMIC DNA]</scope>
    <source>
        <tissue evidence="2">Muscle</tissue>
    </source>
</reference>
<feature type="region of interest" description="Disordered" evidence="1">
    <location>
        <begin position="110"/>
        <end position="131"/>
    </location>
</feature>
<feature type="region of interest" description="Disordered" evidence="1">
    <location>
        <begin position="199"/>
        <end position="237"/>
    </location>
</feature>
<feature type="compositionally biased region" description="Basic and acidic residues" evidence="1">
    <location>
        <begin position="430"/>
        <end position="441"/>
    </location>
</feature>
<evidence type="ECO:0000313" key="2">
    <source>
        <dbReference type="EMBL" id="ROT74736.1"/>
    </source>
</evidence>
<evidence type="ECO:0000313" key="3">
    <source>
        <dbReference type="Proteomes" id="UP000283509"/>
    </source>
</evidence>
<name>A0A3R7M883_PENVA</name>
<feature type="compositionally biased region" description="Gly residues" evidence="1">
    <location>
        <begin position="214"/>
        <end position="223"/>
    </location>
</feature>
<protein>
    <submittedName>
        <fullName evidence="2">Uncharacterized protein</fullName>
    </submittedName>
</protein>
<evidence type="ECO:0000256" key="1">
    <source>
        <dbReference type="SAM" id="MobiDB-lite"/>
    </source>
</evidence>
<dbReference type="EMBL" id="QCYY01001852">
    <property type="protein sequence ID" value="ROT74736.1"/>
    <property type="molecule type" value="Genomic_DNA"/>
</dbReference>
<reference evidence="2 3" key="1">
    <citation type="submission" date="2018-04" db="EMBL/GenBank/DDBJ databases">
        <authorList>
            <person name="Zhang X."/>
            <person name="Yuan J."/>
            <person name="Li F."/>
            <person name="Xiang J."/>
        </authorList>
    </citation>
    <scope>NUCLEOTIDE SEQUENCE [LARGE SCALE GENOMIC DNA]</scope>
    <source>
        <tissue evidence="2">Muscle</tissue>
    </source>
</reference>
<keyword evidence="3" id="KW-1185">Reference proteome</keyword>
<gene>
    <name evidence="2" type="ORF">C7M84_006761</name>
</gene>
<dbReference type="Proteomes" id="UP000283509">
    <property type="component" value="Unassembled WGS sequence"/>
</dbReference>
<proteinExistence type="predicted"/>
<sequence length="561" mass="60067">MPASVSSGGGSTGASPNYENYGVVSAQYYESGPPASKLQLSTGEDGEVYETVKEEEWLTRKKVTTTKVKNIETRTQRKVVLEDGEVVEDSGPIVTTDCKEDTVTNEVVADEHVTPEGQEGGADDPPGEGWVQVPGAVVVSEKTEHIVNSHQVAENRREEEEVTHCGDVTNQQSRATGGEVQASAAQVVRRVSASQRSKVEQSVVGSSSRVGIRSEGGGEGGAAGKKRKEVIHPPPQPLPATCQGTFAVAPHGHVNTAQSARDTPCLPPLSITENGCGGWAGNYRKSVLFLAPFPGCFCSRRGHTFHSVALYPALAPSTLPSHPFSRAQIPHLSPQLMQTPSKTRHAELPNTNLLREGKSRIHFVFGARASARARPSTVASRATLFVPAKPRTCDSEVTSSVTPTQLPKEGQLGQALGGSRRPGAALRTRAASDGRAAERKTASATSAALPRRRTSLPTLYFGGGGEAFVKKTFRVLHLAKGSSGKTIAQGHDAYASSRAFLLRCRFITSLKQTDPPEDVRVGGLRMGVWERRDAEEREIFIKTKLSPIQRSSNIVTFNSQP</sequence>
<feature type="compositionally biased region" description="Low complexity" evidence="1">
    <location>
        <begin position="199"/>
        <end position="213"/>
    </location>
</feature>
<organism evidence="2 3">
    <name type="scientific">Penaeus vannamei</name>
    <name type="common">Whiteleg shrimp</name>
    <name type="synonym">Litopenaeus vannamei</name>
    <dbReference type="NCBI Taxonomy" id="6689"/>
    <lineage>
        <taxon>Eukaryota</taxon>
        <taxon>Metazoa</taxon>
        <taxon>Ecdysozoa</taxon>
        <taxon>Arthropoda</taxon>
        <taxon>Crustacea</taxon>
        <taxon>Multicrustacea</taxon>
        <taxon>Malacostraca</taxon>
        <taxon>Eumalacostraca</taxon>
        <taxon>Eucarida</taxon>
        <taxon>Decapoda</taxon>
        <taxon>Dendrobranchiata</taxon>
        <taxon>Penaeoidea</taxon>
        <taxon>Penaeidae</taxon>
        <taxon>Penaeus</taxon>
    </lineage>
</organism>
<accession>A0A3R7M883</accession>
<feature type="region of interest" description="Disordered" evidence="1">
    <location>
        <begin position="393"/>
        <end position="448"/>
    </location>
</feature>
<feature type="compositionally biased region" description="Polar residues" evidence="1">
    <location>
        <begin position="395"/>
        <end position="405"/>
    </location>
</feature>
<comment type="caution">
    <text evidence="2">The sequence shown here is derived from an EMBL/GenBank/DDBJ whole genome shotgun (WGS) entry which is preliminary data.</text>
</comment>
<dbReference type="AlphaFoldDB" id="A0A3R7M883"/>